<dbReference type="Proteomes" id="UP000033448">
    <property type="component" value="Unassembled WGS sequence"/>
</dbReference>
<sequence length="144" mass="15900">MRDNIVLWWILTAFFALMGVTYTVWNLIAHAGEPPVKAIEWVGTVALFFAAFMGAMVAFYLDRTHKAQGGTLPEDILTSDIDDGDPELGEFSPWSWWPIVLAGAAAVGMIALAVGVFLFPVALAIFVVAIVGWVYEYYRGHFAR</sequence>
<evidence type="ECO:0000256" key="6">
    <source>
        <dbReference type="ARBA" id="ARBA00022692"/>
    </source>
</evidence>
<reference evidence="15" key="2">
    <citation type="submission" date="2016-10" db="EMBL/GenBank/DDBJ databases">
        <authorList>
            <person name="de Groot N.N."/>
        </authorList>
    </citation>
    <scope>NUCLEOTIDE SEQUENCE [LARGE SCALE GENOMIC DNA]</scope>
    <source>
        <strain evidence="15">CL127</strain>
    </source>
</reference>
<evidence type="ECO:0000256" key="5">
    <source>
        <dbReference type="ARBA" id="ARBA00022475"/>
    </source>
</evidence>
<evidence type="ECO:0000256" key="8">
    <source>
        <dbReference type="ARBA" id="ARBA00022989"/>
    </source>
</evidence>
<dbReference type="EMBL" id="FOYR01000001">
    <property type="protein sequence ID" value="SFR31987.1"/>
    <property type="molecule type" value="Genomic_DNA"/>
</dbReference>
<comment type="catalytic activity">
    <reaction evidence="12">
        <text>4 Fe(II)-[cytochrome c] + O2 + 8 H(+)(in) = 4 Fe(III)-[cytochrome c] + 2 H2O + 4 H(+)(out)</text>
        <dbReference type="Rhea" id="RHEA:11436"/>
        <dbReference type="Rhea" id="RHEA-COMP:10350"/>
        <dbReference type="Rhea" id="RHEA-COMP:14399"/>
        <dbReference type="ChEBI" id="CHEBI:15377"/>
        <dbReference type="ChEBI" id="CHEBI:15378"/>
        <dbReference type="ChEBI" id="CHEBI:15379"/>
        <dbReference type="ChEBI" id="CHEBI:29033"/>
        <dbReference type="ChEBI" id="CHEBI:29034"/>
        <dbReference type="EC" id="7.1.1.9"/>
    </reaction>
</comment>
<evidence type="ECO:0000256" key="11">
    <source>
        <dbReference type="ARBA" id="ARBA00031401"/>
    </source>
</evidence>
<keyword evidence="6 13" id="KW-0812">Transmembrane</keyword>
<comment type="similarity">
    <text evidence="3">Belongs to the cytochrome c oxidase bacterial subunit CtaF family.</text>
</comment>
<dbReference type="OrthoDB" id="5244617at2"/>
<dbReference type="Pfam" id="PF12270">
    <property type="entry name" value="Cyt_c_ox_IV"/>
    <property type="match status" value="1"/>
</dbReference>
<comment type="subcellular location">
    <subcellularLocation>
        <location evidence="2">Cell membrane</location>
        <topology evidence="2">Multi-pass membrane protein</topology>
    </subcellularLocation>
</comment>
<evidence type="ECO:0000256" key="10">
    <source>
        <dbReference type="ARBA" id="ARBA00031366"/>
    </source>
</evidence>
<accession>A0A1I6FQB4</accession>
<dbReference type="GO" id="GO:0022900">
    <property type="term" value="P:electron transport chain"/>
    <property type="evidence" value="ECO:0007669"/>
    <property type="project" value="InterPro"/>
</dbReference>
<feature type="transmembrane region" description="Helical" evidence="13">
    <location>
        <begin position="6"/>
        <end position="29"/>
    </location>
</feature>
<reference evidence="17" key="3">
    <citation type="submission" date="2016-10" db="EMBL/GenBank/DDBJ databases">
        <authorList>
            <person name="Varghese N."/>
            <person name="Submissions S."/>
        </authorList>
    </citation>
    <scope>NUCLEOTIDE SEQUENCE [LARGE SCALE GENOMIC DNA]</scope>
    <source>
        <strain evidence="17">CL127</strain>
    </source>
</reference>
<keyword evidence="14" id="KW-0560">Oxidoreductase</keyword>
<evidence type="ECO:0000256" key="7">
    <source>
        <dbReference type="ARBA" id="ARBA00022967"/>
    </source>
</evidence>
<accession>A0A0F0KDW3</accession>
<feature type="transmembrane region" description="Helical" evidence="13">
    <location>
        <begin position="102"/>
        <end position="135"/>
    </location>
</feature>
<proteinExistence type="inferred from homology"/>
<keyword evidence="8 13" id="KW-1133">Transmembrane helix</keyword>
<evidence type="ECO:0000256" key="1">
    <source>
        <dbReference type="ARBA" id="ARBA00002536"/>
    </source>
</evidence>
<gene>
    <name evidence="14" type="primary">ctaF</name>
    <name evidence="14" type="ORF">RL72_03709</name>
    <name evidence="15" type="ORF">SAMN04488591_0127</name>
</gene>
<keyword evidence="5" id="KW-1003">Cell membrane</keyword>
<evidence type="ECO:0000313" key="17">
    <source>
        <dbReference type="Proteomes" id="UP000198877"/>
    </source>
</evidence>
<comment type="function">
    <text evidence="1">Part of cytochrome c oxidase, its function is unknown.</text>
</comment>
<dbReference type="GO" id="GO:0016491">
    <property type="term" value="F:oxidoreductase activity"/>
    <property type="evidence" value="ECO:0007669"/>
    <property type="project" value="UniProtKB-KW"/>
</dbReference>
<protein>
    <recommendedName>
        <fullName evidence="4">cytochrome-c oxidase</fullName>
        <ecNumber evidence="4">7.1.1.9</ecNumber>
    </recommendedName>
    <alternativeName>
        <fullName evidence="11">Cytochrome aa3 subunit 4</fullName>
    </alternativeName>
    <alternativeName>
        <fullName evidence="10">Cytochrome c oxidase polypeptide IV</fullName>
    </alternativeName>
</protein>
<keyword evidence="9 13" id="KW-0472">Membrane</keyword>
<organism evidence="14 16">
    <name type="scientific">Microbacterium azadirachtae</name>
    <dbReference type="NCBI Taxonomy" id="582680"/>
    <lineage>
        <taxon>Bacteria</taxon>
        <taxon>Bacillati</taxon>
        <taxon>Actinomycetota</taxon>
        <taxon>Actinomycetes</taxon>
        <taxon>Micrococcales</taxon>
        <taxon>Microbacteriaceae</taxon>
        <taxon>Microbacterium</taxon>
    </lineage>
</organism>
<dbReference type="RefSeq" id="WP_045252338.1">
    <property type="nucleotide sequence ID" value="NZ_CBFSJS010000033.1"/>
</dbReference>
<evidence type="ECO:0000256" key="4">
    <source>
        <dbReference type="ARBA" id="ARBA00012949"/>
    </source>
</evidence>
<dbReference type="InterPro" id="IPR021050">
    <property type="entry name" value="Cyt_c_oxidase_su4_actinobac"/>
</dbReference>
<dbReference type="PATRIC" id="fig|582680.7.peg.3765"/>
<dbReference type="EC" id="7.1.1.9" evidence="4"/>
<evidence type="ECO:0000313" key="15">
    <source>
        <dbReference type="EMBL" id="SFR31987.1"/>
    </source>
</evidence>
<evidence type="ECO:0000256" key="2">
    <source>
        <dbReference type="ARBA" id="ARBA00004651"/>
    </source>
</evidence>
<evidence type="ECO:0000256" key="9">
    <source>
        <dbReference type="ARBA" id="ARBA00023136"/>
    </source>
</evidence>
<feature type="transmembrane region" description="Helical" evidence="13">
    <location>
        <begin position="41"/>
        <end position="61"/>
    </location>
</feature>
<evidence type="ECO:0000313" key="14">
    <source>
        <dbReference type="EMBL" id="KJL17461.1"/>
    </source>
</evidence>
<reference evidence="14 16" key="1">
    <citation type="submission" date="2015-02" db="EMBL/GenBank/DDBJ databases">
        <title>Draft genome sequences of ten Microbacterium spp. with emphasis on heavy metal contaminated environments.</title>
        <authorList>
            <person name="Corretto E."/>
        </authorList>
    </citation>
    <scope>NUCLEOTIDE SEQUENCE [LARGE SCALE GENOMIC DNA]</scope>
    <source>
        <strain evidence="14 16">DSM 23848</strain>
    </source>
</reference>
<evidence type="ECO:0000256" key="13">
    <source>
        <dbReference type="SAM" id="Phobius"/>
    </source>
</evidence>
<dbReference type="AlphaFoldDB" id="A0A0F0KDW3"/>
<name>A0A0F0KDW3_9MICO</name>
<evidence type="ECO:0000256" key="3">
    <source>
        <dbReference type="ARBA" id="ARBA00006870"/>
    </source>
</evidence>
<dbReference type="GO" id="GO:0005886">
    <property type="term" value="C:plasma membrane"/>
    <property type="evidence" value="ECO:0007669"/>
    <property type="project" value="UniProtKB-SubCell"/>
</dbReference>
<dbReference type="Proteomes" id="UP000198877">
    <property type="component" value="Unassembled WGS sequence"/>
</dbReference>
<keyword evidence="16" id="KW-1185">Reference proteome</keyword>
<dbReference type="EMBL" id="JYIT01000086">
    <property type="protein sequence ID" value="KJL17461.1"/>
    <property type="molecule type" value="Genomic_DNA"/>
</dbReference>
<dbReference type="GO" id="GO:0004129">
    <property type="term" value="F:cytochrome-c oxidase activity"/>
    <property type="evidence" value="ECO:0007669"/>
    <property type="project" value="UniProtKB-EC"/>
</dbReference>
<evidence type="ECO:0000256" key="12">
    <source>
        <dbReference type="ARBA" id="ARBA00047816"/>
    </source>
</evidence>
<keyword evidence="7" id="KW-1278">Translocase</keyword>
<evidence type="ECO:0000313" key="16">
    <source>
        <dbReference type="Proteomes" id="UP000033448"/>
    </source>
</evidence>